<feature type="transmembrane region" description="Helical" evidence="5">
    <location>
        <begin position="37"/>
        <end position="54"/>
    </location>
</feature>
<feature type="transmembrane region" description="Helical" evidence="5">
    <location>
        <begin position="375"/>
        <end position="395"/>
    </location>
</feature>
<feature type="transmembrane region" description="Helical" evidence="5">
    <location>
        <begin position="101"/>
        <end position="121"/>
    </location>
</feature>
<evidence type="ECO:0000256" key="3">
    <source>
        <dbReference type="ARBA" id="ARBA00022989"/>
    </source>
</evidence>
<protein>
    <submittedName>
        <fullName evidence="7">O-antigen ligase family protein</fullName>
    </submittedName>
</protein>
<evidence type="ECO:0000256" key="2">
    <source>
        <dbReference type="ARBA" id="ARBA00022692"/>
    </source>
</evidence>
<dbReference type="GO" id="GO:0016874">
    <property type="term" value="F:ligase activity"/>
    <property type="evidence" value="ECO:0007669"/>
    <property type="project" value="UniProtKB-KW"/>
</dbReference>
<dbReference type="InterPro" id="IPR007016">
    <property type="entry name" value="O-antigen_ligase-rel_domated"/>
</dbReference>
<dbReference type="RefSeq" id="WP_165267273.1">
    <property type="nucleotide sequence ID" value="NZ_JAALLS010000006.1"/>
</dbReference>
<feature type="domain" description="O-antigen ligase-related" evidence="6">
    <location>
        <begin position="217"/>
        <end position="342"/>
    </location>
</feature>
<evidence type="ECO:0000256" key="1">
    <source>
        <dbReference type="ARBA" id="ARBA00004141"/>
    </source>
</evidence>
<evidence type="ECO:0000259" key="6">
    <source>
        <dbReference type="Pfam" id="PF04932"/>
    </source>
</evidence>
<keyword evidence="8" id="KW-1185">Reference proteome</keyword>
<feature type="transmembrane region" description="Helical" evidence="5">
    <location>
        <begin position="203"/>
        <end position="221"/>
    </location>
</feature>
<dbReference type="InterPro" id="IPR051533">
    <property type="entry name" value="WaaL-like"/>
</dbReference>
<sequence>MKISLEEVVLILITGILILIPTLQYEEWGISDLYNNKRLLEIGLLFFGGLTLIFSSKRRVQTTEFIQLFNFKIKIALAVVLLVGGFSCFFALQIDWAFLEYAHNCMLVLLVFMIGAIAWVYPQKSLMYLRFAVLSTVFFYLSRVTIFYLMYQFGDTPLWPGDLNGKALYSFSSVRFFNQIQTWTLPIVASLGWYYWNFSKKKWLQYSIAILIVGWGILNIASGGRGTVLGVVMGGSLVGLIYVDKRWRFFRYYTILAIITLIGYYLLFELWAEGTKPTLQRVSSSGRFGHWAELVFEILERPFFGYGPMQYASVALDNAWGHPHNWFLQFGYEWGLVVAFILLGVFLLGLYSFGKQLKYNLADKGYPKQKYWVKFGLFWSLIAGFIHGFFSGLAVMPLSQIWFVLVVGVSMGLYFEENIQYDINDHTPKTGIQSVLVGLAILAFIGFINWGIQNPIDRGKKEAYYYQNTTSSRSHPRYWQQGKIGLEDYSLPQRENK</sequence>
<accession>A0A6M1T442</accession>
<dbReference type="GO" id="GO:0016020">
    <property type="term" value="C:membrane"/>
    <property type="evidence" value="ECO:0007669"/>
    <property type="project" value="UniProtKB-SubCell"/>
</dbReference>
<organism evidence="7 8">
    <name type="scientific">Fodinibius halophilus</name>
    <dbReference type="NCBI Taxonomy" id="1736908"/>
    <lineage>
        <taxon>Bacteria</taxon>
        <taxon>Pseudomonadati</taxon>
        <taxon>Balneolota</taxon>
        <taxon>Balneolia</taxon>
        <taxon>Balneolales</taxon>
        <taxon>Balneolaceae</taxon>
        <taxon>Fodinibius</taxon>
    </lineage>
</organism>
<feature type="transmembrane region" description="Helical" evidence="5">
    <location>
        <begin position="128"/>
        <end position="151"/>
    </location>
</feature>
<feature type="transmembrane region" description="Helical" evidence="5">
    <location>
        <begin position="431"/>
        <end position="452"/>
    </location>
</feature>
<feature type="transmembrane region" description="Helical" evidence="5">
    <location>
        <begin position="250"/>
        <end position="268"/>
    </location>
</feature>
<dbReference type="PANTHER" id="PTHR37422">
    <property type="entry name" value="TEICHURONIC ACID BIOSYNTHESIS PROTEIN TUAE"/>
    <property type="match status" value="1"/>
</dbReference>
<dbReference type="EMBL" id="JAALLS010000006">
    <property type="protein sequence ID" value="NGP87995.1"/>
    <property type="molecule type" value="Genomic_DNA"/>
</dbReference>
<keyword evidence="4 5" id="KW-0472">Membrane</keyword>
<keyword evidence="2 5" id="KW-0812">Transmembrane</keyword>
<comment type="caution">
    <text evidence="7">The sequence shown here is derived from an EMBL/GenBank/DDBJ whole genome shotgun (WGS) entry which is preliminary data.</text>
</comment>
<feature type="transmembrane region" description="Helical" evidence="5">
    <location>
        <begin position="227"/>
        <end position="243"/>
    </location>
</feature>
<evidence type="ECO:0000256" key="4">
    <source>
        <dbReference type="ARBA" id="ARBA00023136"/>
    </source>
</evidence>
<evidence type="ECO:0000313" key="8">
    <source>
        <dbReference type="Proteomes" id="UP000479132"/>
    </source>
</evidence>
<keyword evidence="7" id="KW-0436">Ligase</keyword>
<feature type="transmembrane region" description="Helical" evidence="5">
    <location>
        <begin position="176"/>
        <end position="196"/>
    </location>
</feature>
<feature type="transmembrane region" description="Helical" evidence="5">
    <location>
        <begin position="334"/>
        <end position="354"/>
    </location>
</feature>
<evidence type="ECO:0000313" key="7">
    <source>
        <dbReference type="EMBL" id="NGP87995.1"/>
    </source>
</evidence>
<comment type="subcellular location">
    <subcellularLocation>
        <location evidence="1">Membrane</location>
        <topology evidence="1">Multi-pass membrane protein</topology>
    </subcellularLocation>
</comment>
<evidence type="ECO:0000256" key="5">
    <source>
        <dbReference type="SAM" id="Phobius"/>
    </source>
</evidence>
<name>A0A6M1T442_9BACT</name>
<feature type="transmembrane region" description="Helical" evidence="5">
    <location>
        <begin position="7"/>
        <end position="25"/>
    </location>
</feature>
<keyword evidence="3 5" id="KW-1133">Transmembrane helix</keyword>
<dbReference type="PANTHER" id="PTHR37422:SF13">
    <property type="entry name" value="LIPOPOLYSACCHARIDE BIOSYNTHESIS PROTEIN PA4999-RELATED"/>
    <property type="match status" value="1"/>
</dbReference>
<reference evidence="7 8" key="1">
    <citation type="submission" date="2020-02" db="EMBL/GenBank/DDBJ databases">
        <title>Aliifodinibius halophilus 2W32, complete genome.</title>
        <authorList>
            <person name="Li Y."/>
            <person name="Wu S."/>
        </authorList>
    </citation>
    <scope>NUCLEOTIDE SEQUENCE [LARGE SCALE GENOMIC DNA]</scope>
    <source>
        <strain evidence="7 8">2W32</strain>
    </source>
</reference>
<proteinExistence type="predicted"/>
<dbReference type="Pfam" id="PF04932">
    <property type="entry name" value="Wzy_C"/>
    <property type="match status" value="1"/>
</dbReference>
<dbReference type="Proteomes" id="UP000479132">
    <property type="component" value="Unassembled WGS sequence"/>
</dbReference>
<gene>
    <name evidence="7" type="ORF">G3569_06490</name>
</gene>
<feature type="transmembrane region" description="Helical" evidence="5">
    <location>
        <begin position="75"/>
        <end position="95"/>
    </location>
</feature>
<dbReference type="AlphaFoldDB" id="A0A6M1T442"/>